<name>A0A0F9NC13_9ZZZZ</name>
<proteinExistence type="predicted"/>
<accession>A0A0F9NC13</accession>
<sequence>MKISDIDKTIARRIHKINYTPTIGGDPEFFISDEKGRVRSADDFFPSKDDPIKVPARGESISRLFFDGIQAEMAVAHQTCREYFAGNIEKVWREVYNRIPKDHQIILSPAEKIRKSVIDQADPEARIFGCEPDFNAYTLTTNTQEMDASEHPHRYAGGHIHLGLASNYLTKDKPEYKVAKTEDGHIRIIRFLDLMLTIPTMRLDNDNGSKLRRSKYGKAGCFRPTPYGIEYRTPSCWWLKSPMFISLVYGLARMAWSMVTIDMDKTYREAVGFDEETIRGVIDESDLITADKIWKNLRPYLAATGLYTCNPLHIASLRATDNNHIEDKYTPWKNAPRSPKGQLVHSLASFEYMRENGVYSVIDKDLKKEWRVDDGFASGRGMIVGSYRKLKDNKDFMKFQESLLKELY</sequence>
<protein>
    <submittedName>
        <fullName evidence="1">Uncharacterized protein</fullName>
    </submittedName>
</protein>
<dbReference type="AlphaFoldDB" id="A0A0F9NC13"/>
<organism evidence="1">
    <name type="scientific">marine sediment metagenome</name>
    <dbReference type="NCBI Taxonomy" id="412755"/>
    <lineage>
        <taxon>unclassified sequences</taxon>
        <taxon>metagenomes</taxon>
        <taxon>ecological metagenomes</taxon>
    </lineage>
</organism>
<comment type="caution">
    <text evidence="1">The sequence shown here is derived from an EMBL/GenBank/DDBJ whole genome shotgun (WGS) entry which is preliminary data.</text>
</comment>
<gene>
    <name evidence="1" type="ORF">LCGC14_0969840</name>
</gene>
<evidence type="ECO:0000313" key="1">
    <source>
        <dbReference type="EMBL" id="KKN17035.1"/>
    </source>
</evidence>
<dbReference type="InterPro" id="IPR025681">
    <property type="entry name" value="COOH-NH2_lig"/>
</dbReference>
<reference evidence="1" key="1">
    <citation type="journal article" date="2015" name="Nature">
        <title>Complex archaea that bridge the gap between prokaryotes and eukaryotes.</title>
        <authorList>
            <person name="Spang A."/>
            <person name="Saw J.H."/>
            <person name="Jorgensen S.L."/>
            <person name="Zaremba-Niedzwiedzka K."/>
            <person name="Martijn J."/>
            <person name="Lind A.E."/>
            <person name="van Eijk R."/>
            <person name="Schleper C."/>
            <person name="Guy L."/>
            <person name="Ettema T.J."/>
        </authorList>
    </citation>
    <scope>NUCLEOTIDE SEQUENCE</scope>
</reference>
<dbReference type="Pfam" id="PF14395">
    <property type="entry name" value="COOH-NH2_lig"/>
    <property type="match status" value="1"/>
</dbReference>
<dbReference type="EMBL" id="LAZR01003562">
    <property type="protein sequence ID" value="KKN17035.1"/>
    <property type="molecule type" value="Genomic_DNA"/>
</dbReference>